<evidence type="ECO:0000256" key="2">
    <source>
        <dbReference type="ARBA" id="ARBA00001946"/>
    </source>
</evidence>
<reference evidence="13 14" key="1">
    <citation type="submission" date="2017-09" db="EMBL/GenBank/DDBJ databases">
        <title>Sphingomonas panjinensis sp.nov., isolated from oil-contaminated soil.</title>
        <authorList>
            <person name="Wang L."/>
            <person name="Chen L."/>
        </authorList>
    </citation>
    <scope>NUCLEOTIDE SEQUENCE [LARGE SCALE GENOMIC DNA]</scope>
    <source>
        <strain evidence="13 14">FW-11</strain>
    </source>
</reference>
<dbReference type="GO" id="GO:0004473">
    <property type="term" value="F:malate dehydrogenase (decarboxylating) (NADP+) activity"/>
    <property type="evidence" value="ECO:0007669"/>
    <property type="project" value="UniProtKB-EC"/>
</dbReference>
<dbReference type="InterPro" id="IPR002505">
    <property type="entry name" value="PTA_PTB"/>
</dbReference>
<name>A0A2T5G2L4_9SPHN</name>
<protein>
    <submittedName>
        <fullName evidence="13">NADP-dependent malic enzyme</fullName>
        <ecNumber evidence="13">1.1.1.40</ecNumber>
    </submittedName>
</protein>
<feature type="binding site" evidence="9">
    <location>
        <position position="136"/>
    </location>
    <ligand>
        <name>a divalent metal cation</name>
        <dbReference type="ChEBI" id="CHEBI:60240"/>
    </ligand>
</feature>
<keyword evidence="10" id="KW-0521">NADP</keyword>
<evidence type="ECO:0000256" key="1">
    <source>
        <dbReference type="ARBA" id="ARBA00001936"/>
    </source>
</evidence>
<keyword evidence="5 9" id="KW-0479">Metal-binding</keyword>
<dbReference type="SUPFAM" id="SSF51735">
    <property type="entry name" value="NAD(P)-binding Rossmann-fold domains"/>
    <property type="match status" value="1"/>
</dbReference>
<dbReference type="Pfam" id="PF00390">
    <property type="entry name" value="malic"/>
    <property type="match status" value="1"/>
</dbReference>
<evidence type="ECO:0000256" key="8">
    <source>
        <dbReference type="PIRSR" id="PIRSR036684-1"/>
    </source>
</evidence>
<evidence type="ECO:0000313" key="13">
    <source>
        <dbReference type="EMBL" id="PTQ13370.1"/>
    </source>
</evidence>
<evidence type="ECO:0000259" key="11">
    <source>
        <dbReference type="SMART" id="SM00919"/>
    </source>
</evidence>
<dbReference type="Gene3D" id="3.40.50.720">
    <property type="entry name" value="NAD(P)-binding Rossmann-like Domain"/>
    <property type="match status" value="1"/>
</dbReference>
<dbReference type="Gene3D" id="3.40.50.10750">
    <property type="entry name" value="Isocitrate/Isopropylmalate dehydrogenase-like"/>
    <property type="match status" value="1"/>
</dbReference>
<dbReference type="InterPro" id="IPR012302">
    <property type="entry name" value="Malic_NAD-bd"/>
</dbReference>
<dbReference type="InterPro" id="IPR046346">
    <property type="entry name" value="Aminoacid_DH-like_N_sf"/>
</dbReference>
<dbReference type="Pfam" id="PF03949">
    <property type="entry name" value="Malic_M"/>
    <property type="match status" value="1"/>
</dbReference>
<keyword evidence="6 13" id="KW-0560">Oxidoreductase</keyword>
<dbReference type="InterPro" id="IPR012188">
    <property type="entry name" value="ME_PTA"/>
</dbReference>
<gene>
    <name evidence="13" type="ORF">CLG96_04545</name>
</gene>
<dbReference type="RefSeq" id="WP_107966603.1">
    <property type="nucleotide sequence ID" value="NZ_NWBU01000004.1"/>
</dbReference>
<comment type="caution">
    <text evidence="13">The sequence shown here is derived from an EMBL/GenBank/DDBJ whole genome shotgun (WGS) entry which is preliminary data.</text>
</comment>
<feature type="domain" description="Malic enzyme N-terminal" evidence="12">
    <location>
        <begin position="18"/>
        <end position="151"/>
    </location>
</feature>
<dbReference type="FunFam" id="3.40.50.720:FF:000095">
    <property type="entry name" value="NADP-dependent malic enzyme"/>
    <property type="match status" value="1"/>
</dbReference>
<evidence type="ECO:0000256" key="3">
    <source>
        <dbReference type="ARBA" id="ARBA00007686"/>
    </source>
</evidence>
<dbReference type="InterPro" id="IPR037062">
    <property type="entry name" value="Malic_N_dom_sf"/>
</dbReference>
<dbReference type="AlphaFoldDB" id="A0A2T5G2L4"/>
<dbReference type="GO" id="GO:0046872">
    <property type="term" value="F:metal ion binding"/>
    <property type="evidence" value="ECO:0007669"/>
    <property type="project" value="UniProtKB-KW"/>
</dbReference>
<sequence>MDEDFRQAALDYHRLPRPGKLSVEPTKRMETQRDLALAYSPGVAAACEAIVADPDKARDYTARGNLVAVITNGTAVLGLGNIGALASKPVMEGKVVLFRKFAGLDAFDIEVDATDPAKFCDVVAALEPSFGGINLEDIKAPECFAIEAELRRRMKIPVFHDDQHGTAIVCAAAVRNALLLQGKRIEDVRLVTSGAGAAALACVDLLVSMGLRIENVTLTDIKGVIHEGRDADMLPNMARYARATDARTLGEVIAGADIFLGLSAPRVFKPEWLPLLAEKPLILAMANPEPEILPELVHAARPDAIVATGRSDYPNQVNNVLCFPYIFRGALDAQATEINEAMKHAAVEALAGLARVEPEETVANAYGGQPLLFGHDHIIPKPFDPRLILEIAPAVAKAAADSGVALRPIADLDAYRERLSRYSNRSIQLMMPVFEAARRNLKRVAYAAGESEAVLRAAQTVVDERLARPILVGRREVVTRRIEALGLRIRIDHDIELFDPTVETELFLRLGDRYARLVERRGVPPEAARRRLRQQPSVAAAMLLESGRADAALCGTPADWWRETRYVLEAIPRAEGVDRVSALTALIHSGGTLFFADTHLNVDPTAEQVAEITMLAADQVRRFGITPKVALVSHSNFGASSSPTARKMRQALALIRTHAPELEVDGEMHADAAINPAIRARSVLTSALEGAANLLVMPSLDAANIALTLLSSVSKGLPVGPILLGMAKPVHVLVPNTTTRGIVNMTALAVAD</sequence>
<dbReference type="EC" id="1.1.1.40" evidence="13"/>
<feature type="domain" description="Malic enzyme NAD-binding" evidence="11">
    <location>
        <begin position="163"/>
        <end position="400"/>
    </location>
</feature>
<dbReference type="Gene3D" id="3.40.50.10950">
    <property type="match status" value="1"/>
</dbReference>
<feature type="active site" description="Proton acceptor" evidence="8">
    <location>
        <position position="94"/>
    </location>
</feature>
<dbReference type="PANTHER" id="PTHR43237:SF4">
    <property type="entry name" value="NADP-DEPENDENT MALIC ENZYME"/>
    <property type="match status" value="1"/>
</dbReference>
<evidence type="ECO:0000256" key="10">
    <source>
        <dbReference type="PIRSR" id="PIRSR036684-3"/>
    </source>
</evidence>
<evidence type="ECO:0000256" key="4">
    <source>
        <dbReference type="ARBA" id="ARBA00008756"/>
    </source>
</evidence>
<dbReference type="InterPro" id="IPR012301">
    <property type="entry name" value="Malic_N_dom"/>
</dbReference>
<dbReference type="GO" id="GO:0016746">
    <property type="term" value="F:acyltransferase activity"/>
    <property type="evidence" value="ECO:0007669"/>
    <property type="project" value="InterPro"/>
</dbReference>
<dbReference type="SMART" id="SM01274">
    <property type="entry name" value="malic"/>
    <property type="match status" value="1"/>
</dbReference>
<dbReference type="InterPro" id="IPR051674">
    <property type="entry name" value="Malate_Decarboxylase"/>
</dbReference>
<feature type="binding site" evidence="10">
    <location>
        <position position="287"/>
    </location>
    <ligand>
        <name>a divalent metal cation</name>
        <dbReference type="ChEBI" id="CHEBI:60240"/>
    </ligand>
</feature>
<evidence type="ECO:0000256" key="6">
    <source>
        <dbReference type="ARBA" id="ARBA00023002"/>
    </source>
</evidence>
<dbReference type="InterPro" id="IPR042113">
    <property type="entry name" value="P_AcTrfase_dom1"/>
</dbReference>
<comment type="similarity">
    <text evidence="4">In the C-terminal section; belongs to the phosphate acetyltransferase and butyryltransferase family.</text>
</comment>
<evidence type="ECO:0000313" key="14">
    <source>
        <dbReference type="Proteomes" id="UP000244162"/>
    </source>
</evidence>
<dbReference type="PIRSF" id="PIRSF036684">
    <property type="entry name" value="ME_PTA"/>
    <property type="match status" value="1"/>
</dbReference>
<keyword evidence="14" id="KW-1185">Reference proteome</keyword>
<accession>A0A2T5G2L4</accession>
<dbReference type="FunFam" id="3.40.50.10380:FF:000003">
    <property type="entry name" value="NADP-dependent malic enzyme"/>
    <property type="match status" value="1"/>
</dbReference>
<feature type="binding site" evidence="9">
    <location>
        <position position="137"/>
    </location>
    <ligand>
        <name>a divalent metal cation</name>
        <dbReference type="ChEBI" id="CHEBI:60240"/>
    </ligand>
</feature>
<feature type="binding site" evidence="10">
    <location>
        <position position="162"/>
    </location>
    <ligand>
        <name>a divalent metal cation</name>
        <dbReference type="ChEBI" id="CHEBI:60240"/>
    </ligand>
</feature>
<comment type="cofactor">
    <cofactor evidence="1">
        <name>Mn(2+)</name>
        <dbReference type="ChEBI" id="CHEBI:29035"/>
    </cofactor>
</comment>
<evidence type="ECO:0000256" key="9">
    <source>
        <dbReference type="PIRSR" id="PIRSR036684-2"/>
    </source>
</evidence>
<dbReference type="GO" id="GO:0051287">
    <property type="term" value="F:NAD binding"/>
    <property type="evidence" value="ECO:0007669"/>
    <property type="project" value="InterPro"/>
</dbReference>
<comment type="similarity">
    <text evidence="3">In the N-terminal section; belongs to the malic enzymes family.</text>
</comment>
<dbReference type="EMBL" id="NWBU01000004">
    <property type="protein sequence ID" value="PTQ13370.1"/>
    <property type="molecule type" value="Genomic_DNA"/>
</dbReference>
<dbReference type="InterPro" id="IPR042112">
    <property type="entry name" value="P_AcTrfase_dom2"/>
</dbReference>
<dbReference type="Pfam" id="PF01515">
    <property type="entry name" value="PTA_PTB"/>
    <property type="match status" value="1"/>
</dbReference>
<dbReference type="SMART" id="SM00919">
    <property type="entry name" value="Malic_M"/>
    <property type="match status" value="1"/>
</dbReference>
<evidence type="ECO:0000256" key="7">
    <source>
        <dbReference type="ARBA" id="ARBA00023268"/>
    </source>
</evidence>
<dbReference type="Proteomes" id="UP000244162">
    <property type="component" value="Unassembled WGS sequence"/>
</dbReference>
<dbReference type="InterPro" id="IPR036291">
    <property type="entry name" value="NAD(P)-bd_dom_sf"/>
</dbReference>
<dbReference type="SUPFAM" id="SSF53659">
    <property type="entry name" value="Isocitrate/Isopropylmalate dehydrogenase-like"/>
    <property type="match status" value="1"/>
</dbReference>
<proteinExistence type="inferred from homology"/>
<keyword evidence="7" id="KW-0511">Multifunctional enzyme</keyword>
<evidence type="ECO:0000259" key="12">
    <source>
        <dbReference type="SMART" id="SM01274"/>
    </source>
</evidence>
<feature type="binding site" evidence="10">
    <location>
        <begin position="76"/>
        <end position="83"/>
    </location>
    <ligand>
        <name>NADP(+)</name>
        <dbReference type="ChEBI" id="CHEBI:58349"/>
    </ligand>
</feature>
<dbReference type="PANTHER" id="PTHR43237">
    <property type="entry name" value="NADP-DEPENDENT MALIC ENZYME"/>
    <property type="match status" value="1"/>
</dbReference>
<dbReference type="SUPFAM" id="SSF53223">
    <property type="entry name" value="Aminoacid dehydrogenase-like, N-terminal domain"/>
    <property type="match status" value="1"/>
</dbReference>
<organism evidence="13 14">
    <name type="scientific">Sphingomonas oleivorans</name>
    <dbReference type="NCBI Taxonomy" id="1735121"/>
    <lineage>
        <taxon>Bacteria</taxon>
        <taxon>Pseudomonadati</taxon>
        <taxon>Pseudomonadota</taxon>
        <taxon>Alphaproteobacteria</taxon>
        <taxon>Sphingomonadales</taxon>
        <taxon>Sphingomonadaceae</taxon>
        <taxon>Sphingomonas</taxon>
    </lineage>
</organism>
<dbReference type="GO" id="GO:0006108">
    <property type="term" value="P:malate metabolic process"/>
    <property type="evidence" value="ECO:0007669"/>
    <property type="project" value="InterPro"/>
</dbReference>
<dbReference type="Gene3D" id="3.40.50.10380">
    <property type="entry name" value="Malic enzyme, N-terminal domain"/>
    <property type="match status" value="1"/>
</dbReference>
<evidence type="ECO:0000256" key="5">
    <source>
        <dbReference type="ARBA" id="ARBA00022723"/>
    </source>
</evidence>
<comment type="cofactor">
    <cofactor evidence="2">
        <name>Mg(2+)</name>
        <dbReference type="ChEBI" id="CHEBI:18420"/>
    </cofactor>
</comment>
<dbReference type="CDD" id="cd05311">
    <property type="entry name" value="NAD_bind_2_malic_enz"/>
    <property type="match status" value="1"/>
</dbReference>
<dbReference type="InterPro" id="IPR045213">
    <property type="entry name" value="Malic_NAD-bd_bact_type"/>
</dbReference>
<dbReference type="OrthoDB" id="9805787at2"/>